<dbReference type="RefSeq" id="WP_353301927.1">
    <property type="nucleotide sequence ID" value="NZ_BAABWN010000003.1"/>
</dbReference>
<dbReference type="EMBL" id="BAABWN010000003">
    <property type="protein sequence ID" value="GAA6167218.1"/>
    <property type="molecule type" value="Genomic_DNA"/>
</dbReference>
<sequence>MPHCIIEHSSDIDGSDLISAVHQGALDSELFTPEGSDIKVRAISYSHYKTGSVDISFVHVILRILSGRNLEQKSALSHLVLENLKAKALKDCSISVEIVDIDRENYAKSIV</sequence>
<dbReference type="Gene3D" id="3.30.429.10">
    <property type="entry name" value="Macrophage Migration Inhibitory Factor"/>
    <property type="match status" value="1"/>
</dbReference>
<dbReference type="CDD" id="cd00580">
    <property type="entry name" value="CHMI"/>
    <property type="match status" value="1"/>
</dbReference>
<accession>A0ABQ0A6D6</accession>
<reference evidence="1 2" key="1">
    <citation type="submission" date="2024-04" db="EMBL/GenBank/DDBJ databases">
        <title>Draft genome sequence of Sessilibacter corallicola NBRC 116591.</title>
        <authorList>
            <person name="Miyakawa T."/>
            <person name="Kusuya Y."/>
            <person name="Miura T."/>
        </authorList>
    </citation>
    <scope>NUCLEOTIDE SEQUENCE [LARGE SCALE GENOMIC DNA]</scope>
    <source>
        <strain evidence="1 2">KU-00831-HH</strain>
    </source>
</reference>
<comment type="caution">
    <text evidence="1">The sequence shown here is derived from an EMBL/GenBank/DDBJ whole genome shotgun (WGS) entry which is preliminary data.</text>
</comment>
<protein>
    <recommendedName>
        <fullName evidence="3">5-carboxymethyl-2-hydroxymuconate isomerase</fullName>
    </recommendedName>
</protein>
<dbReference type="SUPFAM" id="SSF55331">
    <property type="entry name" value="Tautomerase/MIF"/>
    <property type="match status" value="1"/>
</dbReference>
<proteinExistence type="predicted"/>
<evidence type="ECO:0008006" key="3">
    <source>
        <dbReference type="Google" id="ProtNLM"/>
    </source>
</evidence>
<name>A0ABQ0A6D6_9GAMM</name>
<dbReference type="PANTHER" id="PTHR37950:SF1">
    <property type="entry name" value="4-HYDROXYPHENYLACETATE CATABOLISM PROTEIN"/>
    <property type="match status" value="1"/>
</dbReference>
<gene>
    <name evidence="1" type="ORF">NBRC116591_10280</name>
</gene>
<dbReference type="InterPro" id="IPR014347">
    <property type="entry name" value="Tautomerase/MIF_sf"/>
</dbReference>
<dbReference type="InterPro" id="IPR004220">
    <property type="entry name" value="5-COMe_2-OHmuconate_Isoase"/>
</dbReference>
<organism evidence="1 2">
    <name type="scientific">Sessilibacter corallicola</name>
    <dbReference type="NCBI Taxonomy" id="2904075"/>
    <lineage>
        <taxon>Bacteria</taxon>
        <taxon>Pseudomonadati</taxon>
        <taxon>Pseudomonadota</taxon>
        <taxon>Gammaproteobacteria</taxon>
        <taxon>Cellvibrionales</taxon>
        <taxon>Cellvibrionaceae</taxon>
        <taxon>Sessilibacter</taxon>
    </lineage>
</organism>
<dbReference type="Proteomes" id="UP001465153">
    <property type="component" value="Unassembled WGS sequence"/>
</dbReference>
<keyword evidence="2" id="KW-1185">Reference proteome</keyword>
<dbReference type="Pfam" id="PF02962">
    <property type="entry name" value="CHMI"/>
    <property type="match status" value="1"/>
</dbReference>
<dbReference type="PANTHER" id="PTHR37950">
    <property type="entry name" value="4-HYDROXYPHENYLACETATE CATABOLISM PROTEIN"/>
    <property type="match status" value="1"/>
</dbReference>
<evidence type="ECO:0000313" key="1">
    <source>
        <dbReference type="EMBL" id="GAA6167218.1"/>
    </source>
</evidence>
<evidence type="ECO:0000313" key="2">
    <source>
        <dbReference type="Proteomes" id="UP001465153"/>
    </source>
</evidence>